<evidence type="ECO:0000313" key="2">
    <source>
        <dbReference type="Proteomes" id="UP000432048"/>
    </source>
</evidence>
<name>A0A646NZN3_9PSED</name>
<accession>A0A646NZN3</accession>
<organism evidence="1 2">
    <name type="scientific">Pseudomonas haemolytica</name>
    <dbReference type="NCBI Taxonomy" id="2600065"/>
    <lineage>
        <taxon>Bacteria</taxon>
        <taxon>Pseudomonadati</taxon>
        <taxon>Pseudomonadota</taxon>
        <taxon>Gammaproteobacteria</taxon>
        <taxon>Pseudomonadales</taxon>
        <taxon>Pseudomonadaceae</taxon>
        <taxon>Pseudomonas</taxon>
    </lineage>
</organism>
<proteinExistence type="predicted"/>
<reference evidence="1 2" key="1">
    <citation type="submission" date="2019-08" db="EMBL/GenBank/DDBJ databases">
        <title>Pseudomonas haemolytica sp. nov. isolated from raw milk and skim milk concentrate.</title>
        <authorList>
            <person name="Hofmann K."/>
            <person name="Huptas C."/>
            <person name="Doll E."/>
            <person name="Scherer S."/>
            <person name="Wenning M."/>
        </authorList>
    </citation>
    <scope>NUCLEOTIDE SEQUENCE [LARGE SCALE GENOMIC DNA]</scope>
    <source>
        <strain evidence="1 2">DSM 108988</strain>
    </source>
</reference>
<dbReference type="EMBL" id="VOIX01000005">
    <property type="protein sequence ID" value="MRJ21364.1"/>
    <property type="molecule type" value="Genomic_DNA"/>
</dbReference>
<dbReference type="AlphaFoldDB" id="A0A646NZN3"/>
<comment type="caution">
    <text evidence="1">The sequence shown here is derived from an EMBL/GenBank/DDBJ whole genome shotgun (WGS) entry which is preliminary data.</text>
</comment>
<dbReference type="Proteomes" id="UP000432048">
    <property type="component" value="Unassembled WGS sequence"/>
</dbReference>
<dbReference type="Pfam" id="PF11275">
    <property type="entry name" value="DUF3077"/>
    <property type="match status" value="1"/>
</dbReference>
<sequence length="255" mass="27020">MIATLMFDDERSISFLASINARRYGSLVAANSATGLGNPLNVRRNSAPITIAGAFFTPANPFYGGCAWEAFVPAGFLTSRFTNLRTAATHSLGNERGSSSNTLGAPPMHALNPSAIRAYAHRRMALSALRAKSSLSVRLARYNAHMDIVRTLEAAGGCAMNARLITSETDFGPVGPSSDKLSIFKVSEGVCAEHALEKASNLLEVIILSVDDAAAGDSKFDCHYAFLTLHAAESAKAIIDALWATFQIGHEGGVE</sequence>
<gene>
    <name evidence="1" type="ORF">FRT60_13635</name>
</gene>
<protein>
    <submittedName>
        <fullName evidence="1">DUF3077 domain-containing protein</fullName>
    </submittedName>
</protein>
<dbReference type="InterPro" id="IPR021427">
    <property type="entry name" value="DUF3077"/>
</dbReference>
<dbReference type="RefSeq" id="WP_153838647.1">
    <property type="nucleotide sequence ID" value="NZ_VOIX01000005.1"/>
</dbReference>
<evidence type="ECO:0000313" key="1">
    <source>
        <dbReference type="EMBL" id="MRJ21364.1"/>
    </source>
</evidence>